<evidence type="ECO:0000256" key="1">
    <source>
        <dbReference type="SAM" id="MobiDB-lite"/>
    </source>
</evidence>
<comment type="caution">
    <text evidence="2">The sequence shown here is derived from an EMBL/GenBank/DDBJ whole genome shotgun (WGS) entry which is preliminary data.</text>
</comment>
<keyword evidence="3" id="KW-1185">Reference proteome</keyword>
<accession>A0AAV7E1V8</accession>
<dbReference type="AlphaFoldDB" id="A0AAV7E1V8"/>
<sequence>MAQVNKSNIDFGQPMKSSRQSSPDQTTAEIKIATSSAYMDDKSYNEATSTTHKDYTWILPWSKAIPHFKGDVTQKKSMWVTTALINMVHKLKTLRGMDRSKIRDQEFRETETHKNSKRTSKFQKSQITTPKSVRESQAFRPLSHNQSPRANRNTKFSVNLRQNSNSSSSFVKKAYVDRSCLFGDRLCLFGDRIKGVLEVAPTQSP</sequence>
<feature type="region of interest" description="Disordered" evidence="1">
    <location>
        <begin position="1"/>
        <end position="26"/>
    </location>
</feature>
<feature type="region of interest" description="Disordered" evidence="1">
    <location>
        <begin position="102"/>
        <end position="161"/>
    </location>
</feature>
<feature type="compositionally biased region" description="Polar residues" evidence="1">
    <location>
        <begin position="122"/>
        <end position="131"/>
    </location>
</feature>
<organism evidence="2 3">
    <name type="scientific">Aristolochia fimbriata</name>
    <name type="common">White veined hardy Dutchman's pipe vine</name>
    <dbReference type="NCBI Taxonomy" id="158543"/>
    <lineage>
        <taxon>Eukaryota</taxon>
        <taxon>Viridiplantae</taxon>
        <taxon>Streptophyta</taxon>
        <taxon>Embryophyta</taxon>
        <taxon>Tracheophyta</taxon>
        <taxon>Spermatophyta</taxon>
        <taxon>Magnoliopsida</taxon>
        <taxon>Magnoliidae</taxon>
        <taxon>Piperales</taxon>
        <taxon>Aristolochiaceae</taxon>
        <taxon>Aristolochia</taxon>
    </lineage>
</organism>
<evidence type="ECO:0000313" key="3">
    <source>
        <dbReference type="Proteomes" id="UP000825729"/>
    </source>
</evidence>
<proteinExistence type="predicted"/>
<feature type="compositionally biased region" description="Basic and acidic residues" evidence="1">
    <location>
        <begin position="102"/>
        <end position="114"/>
    </location>
</feature>
<feature type="compositionally biased region" description="Polar residues" evidence="1">
    <location>
        <begin position="143"/>
        <end position="161"/>
    </location>
</feature>
<reference evidence="2 3" key="1">
    <citation type="submission" date="2021-07" db="EMBL/GenBank/DDBJ databases">
        <title>The Aristolochia fimbriata genome: insights into angiosperm evolution, floral development and chemical biosynthesis.</title>
        <authorList>
            <person name="Jiao Y."/>
        </authorList>
    </citation>
    <scope>NUCLEOTIDE SEQUENCE [LARGE SCALE GENOMIC DNA]</scope>
    <source>
        <strain evidence="2">IBCAS-2021</strain>
        <tissue evidence="2">Leaf</tissue>
    </source>
</reference>
<dbReference type="Proteomes" id="UP000825729">
    <property type="component" value="Unassembled WGS sequence"/>
</dbReference>
<name>A0AAV7E1V8_ARIFI</name>
<protein>
    <submittedName>
        <fullName evidence="2">Uncharacterized protein</fullName>
    </submittedName>
</protein>
<evidence type="ECO:0000313" key="2">
    <source>
        <dbReference type="EMBL" id="KAG9442165.1"/>
    </source>
</evidence>
<dbReference type="EMBL" id="JAINDJ010000007">
    <property type="protein sequence ID" value="KAG9442165.1"/>
    <property type="molecule type" value="Genomic_DNA"/>
</dbReference>
<gene>
    <name evidence="2" type="ORF">H6P81_018019</name>
</gene>